<dbReference type="InterPro" id="IPR035587">
    <property type="entry name" value="DUS-like_FMN-bd"/>
</dbReference>
<dbReference type="PRINTS" id="PR00830">
    <property type="entry name" value="ENDOLAPTASE"/>
</dbReference>
<evidence type="ECO:0000256" key="11">
    <source>
        <dbReference type="PROSITE-ProRule" id="PRU01122"/>
    </source>
</evidence>
<accession>A0A915L1P0</accession>
<keyword evidence="7 11" id="KW-0378">Hydrolase</keyword>
<evidence type="ECO:0000256" key="4">
    <source>
        <dbReference type="ARBA" id="ARBA00022670"/>
    </source>
</evidence>
<dbReference type="SUPFAM" id="SSF54211">
    <property type="entry name" value="Ribosomal protein S5 domain 2-like"/>
    <property type="match status" value="1"/>
</dbReference>
<keyword evidence="2" id="KW-0285">Flavoprotein</keyword>
<name>A0A915L1P0_ROMCU</name>
<dbReference type="GO" id="GO:0004252">
    <property type="term" value="F:serine-type endopeptidase activity"/>
    <property type="evidence" value="ECO:0007669"/>
    <property type="project" value="UniProtKB-UniRule"/>
</dbReference>
<dbReference type="InterPro" id="IPR008268">
    <property type="entry name" value="Peptidase_S16_AS"/>
</dbReference>
<reference evidence="14" key="1">
    <citation type="submission" date="2022-11" db="UniProtKB">
        <authorList>
            <consortium name="WormBaseParasite"/>
        </authorList>
    </citation>
    <scope>IDENTIFICATION</scope>
</reference>
<evidence type="ECO:0000256" key="8">
    <source>
        <dbReference type="ARBA" id="ARBA00022825"/>
    </source>
</evidence>
<dbReference type="Pfam" id="PF01207">
    <property type="entry name" value="Dus"/>
    <property type="match status" value="1"/>
</dbReference>
<dbReference type="PROSITE" id="PS51786">
    <property type="entry name" value="LON_PROTEOLYTIC"/>
    <property type="match status" value="1"/>
</dbReference>
<evidence type="ECO:0000256" key="10">
    <source>
        <dbReference type="ARBA" id="ARBA00023002"/>
    </source>
</evidence>
<feature type="domain" description="Lon proteolytic" evidence="12">
    <location>
        <begin position="394"/>
        <end position="583"/>
    </location>
</feature>
<dbReference type="InterPro" id="IPR003593">
    <property type="entry name" value="AAA+_ATPase"/>
</dbReference>
<evidence type="ECO:0000256" key="6">
    <source>
        <dbReference type="ARBA" id="ARBA00022741"/>
    </source>
</evidence>
<dbReference type="InterPro" id="IPR027065">
    <property type="entry name" value="Lon_Prtase"/>
</dbReference>
<dbReference type="CDD" id="cd19500">
    <property type="entry name" value="RecA-like_Lon"/>
    <property type="match status" value="1"/>
</dbReference>
<proteinExistence type="inferred from homology"/>
<dbReference type="InterPro" id="IPR020568">
    <property type="entry name" value="Ribosomal_Su5_D2-typ_SF"/>
</dbReference>
<dbReference type="InterPro" id="IPR008269">
    <property type="entry name" value="Lon_proteolytic"/>
</dbReference>
<dbReference type="Gene3D" id="3.30.230.10">
    <property type="match status" value="1"/>
</dbReference>
<dbReference type="GO" id="GO:0005524">
    <property type="term" value="F:ATP binding"/>
    <property type="evidence" value="ECO:0007669"/>
    <property type="project" value="UniProtKB-KW"/>
</dbReference>
<dbReference type="GO" id="GO:0004176">
    <property type="term" value="F:ATP-dependent peptidase activity"/>
    <property type="evidence" value="ECO:0007669"/>
    <property type="project" value="UniProtKB-UniRule"/>
</dbReference>
<keyword evidence="4 11" id="KW-0645">Protease</keyword>
<feature type="active site" evidence="11">
    <location>
        <position position="489"/>
    </location>
</feature>
<dbReference type="AlphaFoldDB" id="A0A915L1P0"/>
<dbReference type="InterPro" id="IPR054594">
    <property type="entry name" value="Lon_lid"/>
</dbReference>
<dbReference type="WBParaSite" id="nRc.2.0.1.t44983-RA">
    <property type="protein sequence ID" value="nRc.2.0.1.t44983-RA"/>
    <property type="gene ID" value="nRc.2.0.1.g44983"/>
</dbReference>
<dbReference type="Pfam" id="PF00004">
    <property type="entry name" value="AAA"/>
    <property type="match status" value="1"/>
</dbReference>
<dbReference type="PROSITE" id="PS01046">
    <property type="entry name" value="LON_SER"/>
    <property type="match status" value="1"/>
</dbReference>
<dbReference type="FunFam" id="3.40.50.300:FF:000382">
    <property type="entry name" value="Lon protease homolog 2, peroxisomal"/>
    <property type="match status" value="1"/>
</dbReference>
<evidence type="ECO:0000256" key="7">
    <source>
        <dbReference type="ARBA" id="ARBA00022801"/>
    </source>
</evidence>
<keyword evidence="10" id="KW-0560">Oxidoreductase</keyword>
<dbReference type="GO" id="GO:0006508">
    <property type="term" value="P:proteolysis"/>
    <property type="evidence" value="ECO:0007669"/>
    <property type="project" value="UniProtKB-KW"/>
</dbReference>
<dbReference type="InterPro" id="IPR018517">
    <property type="entry name" value="tRNA_hU_synthase_CS"/>
</dbReference>
<keyword evidence="3" id="KW-0288">FMN</keyword>
<evidence type="ECO:0000256" key="9">
    <source>
        <dbReference type="ARBA" id="ARBA00022840"/>
    </source>
</evidence>
<evidence type="ECO:0000313" key="13">
    <source>
        <dbReference type="Proteomes" id="UP000887565"/>
    </source>
</evidence>
<dbReference type="Pfam" id="PF05362">
    <property type="entry name" value="Lon_C"/>
    <property type="match status" value="1"/>
</dbReference>
<keyword evidence="9" id="KW-0067">ATP-binding</keyword>
<dbReference type="Gene3D" id="3.20.20.70">
    <property type="entry name" value="Aldolase class I"/>
    <property type="match status" value="1"/>
</dbReference>
<keyword evidence="13" id="KW-1185">Reference proteome</keyword>
<dbReference type="InterPro" id="IPR013785">
    <property type="entry name" value="Aldolase_TIM"/>
</dbReference>
<dbReference type="Proteomes" id="UP000887565">
    <property type="component" value="Unplaced"/>
</dbReference>
<dbReference type="InterPro" id="IPR003959">
    <property type="entry name" value="ATPase_AAA_core"/>
</dbReference>
<keyword evidence="6" id="KW-0547">Nucleotide-binding</keyword>
<evidence type="ECO:0000256" key="3">
    <source>
        <dbReference type="ARBA" id="ARBA00022643"/>
    </source>
</evidence>
<comment type="similarity">
    <text evidence="11">Belongs to the peptidase S16 family.</text>
</comment>
<evidence type="ECO:0000256" key="1">
    <source>
        <dbReference type="ARBA" id="ARBA00001917"/>
    </source>
</evidence>
<dbReference type="GO" id="GO:0017150">
    <property type="term" value="F:tRNA dihydrouridine synthase activity"/>
    <property type="evidence" value="ECO:0007669"/>
    <property type="project" value="InterPro"/>
</dbReference>
<dbReference type="GO" id="GO:0016887">
    <property type="term" value="F:ATP hydrolysis activity"/>
    <property type="evidence" value="ECO:0007669"/>
    <property type="project" value="InterPro"/>
</dbReference>
<evidence type="ECO:0000256" key="5">
    <source>
        <dbReference type="ARBA" id="ARBA00022694"/>
    </source>
</evidence>
<dbReference type="SUPFAM" id="SSF52540">
    <property type="entry name" value="P-loop containing nucleoside triphosphate hydrolases"/>
    <property type="match status" value="1"/>
</dbReference>
<keyword evidence="5" id="KW-0819">tRNA processing</keyword>
<dbReference type="SMART" id="SM00382">
    <property type="entry name" value="AAA"/>
    <property type="match status" value="1"/>
</dbReference>
<dbReference type="GO" id="GO:0030163">
    <property type="term" value="P:protein catabolic process"/>
    <property type="evidence" value="ECO:0007669"/>
    <property type="project" value="InterPro"/>
</dbReference>
<protein>
    <submittedName>
        <fullName evidence="14">Lon proteolytic domain-containing protein</fullName>
    </submittedName>
</protein>
<evidence type="ECO:0000256" key="2">
    <source>
        <dbReference type="ARBA" id="ARBA00022630"/>
    </source>
</evidence>
<sequence>MRRNPSFVRSDFLTPQQITGFWARDASCRREEPTTFYSSNLKGECGVEDEEEPYEDPAMFDPNLEYEKSIKKSPLRKVLEEDHYGVQEVKKRVLEYLAVNQLKKSLKGPILCFVGPPGVGKTSIGRSIARALCRKFHRVSLGGICDQSDIRGHRRTYIGAMPGRIINGLKVVQSRNPVFLLDEVDKMTSGRHGDPASALLEVLDPEQNYTFVDHYLNVPFDLSQVLFIATANDKNDIPVALLDRMEVIHIDGYTVDEKVKIGSKYLMTKQLNVHGLTERDVILPVEILKELATSSDKSGVNFTEDVLIEAQKICKYTYEPGVRNLERCLGSIMRFAALKLAEKLQNQPKSTLSIDQDLNVGTSTDDFVAINVDEKLLYEIFGPPTCANETRLKILTPGVAAGLCWTRYGGDLMYVESTKVEGDGRLKLTGQLGDVLQESVHIAMSWISCNSKLFNIQNLVVENTSVGLFDKYNIHIHFPSGAISKDGPSAGVTVVAALASLFTNVPMRNDTAMTGEMTLRGQVLQVGGVKEKVFAAYKNEFSRVILPKSNEKDTIKLSEEVQKNIRFIFVDRIEDVLDAAFERGIPKLNVFKGKLSYMNFNDKIILAPMVRVGVLPMRLLCLQYGADLVYCEEVIDYKMLKCERKLNHATNTIDYVSQDEEYPVFQTCSKEKGSIVFQMGTCDAERAMQVAKLVERDVAAIDVNMGCPKSFSLQGGMGAALLTKPEKIRQILTTLVNCVKIPVTCKIRVLPELKDTIELAKLIESCGVTAIAVHGRTKFERPQHENRNAFIAAIRDAVSIPVIANGGSKNIKNFHDIKKFRQLTGAHSVMIARAAMFNASVFKRDGVMLGVYDVIDDYLRLCCQYDANPAMVKYTLQLLLQYDLHTTERGLKLLEAKSLLEICKIFNMEQYYCEQINKQRDRLLRATREIQVELKDEIEHESMEDRIPDSVIVLPVPFIRNHYKDASLMPKMLLQEHSKFFGSKKPIFKTFGITELLFRSLVNKICSFSRFHLSGLKIKSMLSKRQPWLL</sequence>
<organism evidence="13 14">
    <name type="scientific">Romanomermis culicivorax</name>
    <name type="common">Nematode worm</name>
    <dbReference type="NCBI Taxonomy" id="13658"/>
    <lineage>
        <taxon>Eukaryota</taxon>
        <taxon>Metazoa</taxon>
        <taxon>Ecdysozoa</taxon>
        <taxon>Nematoda</taxon>
        <taxon>Enoplea</taxon>
        <taxon>Dorylaimia</taxon>
        <taxon>Mermithida</taxon>
        <taxon>Mermithoidea</taxon>
        <taxon>Mermithidae</taxon>
        <taxon>Romanomermis</taxon>
    </lineage>
</organism>
<evidence type="ECO:0000313" key="14">
    <source>
        <dbReference type="WBParaSite" id="nRc.2.0.1.t44983-RA"/>
    </source>
</evidence>
<dbReference type="Gene3D" id="3.40.50.300">
    <property type="entry name" value="P-loop containing nucleotide triphosphate hydrolases"/>
    <property type="match status" value="1"/>
</dbReference>
<dbReference type="GO" id="GO:0050660">
    <property type="term" value="F:flavin adenine dinucleotide binding"/>
    <property type="evidence" value="ECO:0007669"/>
    <property type="project" value="InterPro"/>
</dbReference>
<dbReference type="PANTHER" id="PTHR10046">
    <property type="entry name" value="ATP DEPENDENT LON PROTEASE FAMILY MEMBER"/>
    <property type="match status" value="1"/>
</dbReference>
<dbReference type="InterPro" id="IPR027417">
    <property type="entry name" value="P-loop_NTPase"/>
</dbReference>
<dbReference type="PROSITE" id="PS01136">
    <property type="entry name" value="UPF0034"/>
    <property type="match status" value="1"/>
</dbReference>
<evidence type="ECO:0000259" key="12">
    <source>
        <dbReference type="PROSITE" id="PS51786"/>
    </source>
</evidence>
<dbReference type="CDD" id="cd02801">
    <property type="entry name" value="DUS_like_FMN"/>
    <property type="match status" value="1"/>
</dbReference>
<feature type="active site" evidence="11">
    <location>
        <position position="532"/>
    </location>
</feature>
<dbReference type="SUPFAM" id="SSF51395">
    <property type="entry name" value="FMN-linked oxidoreductases"/>
    <property type="match status" value="1"/>
</dbReference>
<dbReference type="Gene3D" id="1.10.8.60">
    <property type="match status" value="1"/>
</dbReference>
<dbReference type="Pfam" id="PF22667">
    <property type="entry name" value="Lon_lid"/>
    <property type="match status" value="1"/>
</dbReference>
<comment type="cofactor">
    <cofactor evidence="1">
        <name>FMN</name>
        <dbReference type="ChEBI" id="CHEBI:58210"/>
    </cofactor>
</comment>
<dbReference type="InterPro" id="IPR014721">
    <property type="entry name" value="Ribsml_uS5_D2-typ_fold_subgr"/>
</dbReference>
<keyword evidence="8 11" id="KW-0720">Serine protease</keyword>